<evidence type="ECO:0000313" key="4">
    <source>
        <dbReference type="Proteomes" id="UP001153148"/>
    </source>
</evidence>
<dbReference type="Pfam" id="PF01344">
    <property type="entry name" value="Kelch_1"/>
    <property type="match status" value="2"/>
</dbReference>
<dbReference type="InterPro" id="IPR015915">
    <property type="entry name" value="Kelch-typ_b-propeller"/>
</dbReference>
<keyword evidence="2" id="KW-0677">Repeat</keyword>
<evidence type="ECO:0000313" key="3">
    <source>
        <dbReference type="EMBL" id="CAG2063995.1"/>
    </source>
</evidence>
<reference evidence="3" key="1">
    <citation type="submission" date="2021-03" db="EMBL/GenBank/DDBJ databases">
        <authorList>
            <person name="Tran Van P."/>
        </authorList>
    </citation>
    <scope>NUCLEOTIDE SEQUENCE</scope>
</reference>
<keyword evidence="4" id="KW-1185">Reference proteome</keyword>
<dbReference type="EMBL" id="CAJPIN010030667">
    <property type="protein sequence ID" value="CAG2063995.1"/>
    <property type="molecule type" value="Genomic_DNA"/>
</dbReference>
<dbReference type="PANTHER" id="PTHR24412:SF466">
    <property type="entry name" value="RING CANAL KELCH PROTEIN"/>
    <property type="match status" value="1"/>
</dbReference>
<dbReference type="PANTHER" id="PTHR24412">
    <property type="entry name" value="KELCH PROTEIN"/>
    <property type="match status" value="1"/>
</dbReference>
<dbReference type="Gene3D" id="2.120.10.80">
    <property type="entry name" value="Kelch-type beta propeller"/>
    <property type="match status" value="1"/>
</dbReference>
<comment type="caution">
    <text evidence="3">The sequence shown here is derived from an EMBL/GenBank/DDBJ whole genome shotgun (WGS) entry which is preliminary data.</text>
</comment>
<proteinExistence type="predicted"/>
<dbReference type="SMART" id="SM00612">
    <property type="entry name" value="Kelch"/>
    <property type="match status" value="2"/>
</dbReference>
<dbReference type="SUPFAM" id="SSF117281">
    <property type="entry name" value="Kelch motif"/>
    <property type="match status" value="1"/>
</dbReference>
<organism evidence="3 4">
    <name type="scientific">Timema podura</name>
    <name type="common">Walking stick</name>
    <dbReference type="NCBI Taxonomy" id="61482"/>
    <lineage>
        <taxon>Eukaryota</taxon>
        <taxon>Metazoa</taxon>
        <taxon>Ecdysozoa</taxon>
        <taxon>Arthropoda</taxon>
        <taxon>Hexapoda</taxon>
        <taxon>Insecta</taxon>
        <taxon>Pterygota</taxon>
        <taxon>Neoptera</taxon>
        <taxon>Polyneoptera</taxon>
        <taxon>Phasmatodea</taxon>
        <taxon>Timematodea</taxon>
        <taxon>Timematoidea</taxon>
        <taxon>Timematidae</taxon>
        <taxon>Timema</taxon>
    </lineage>
</organism>
<feature type="non-terminal residue" evidence="3">
    <location>
        <position position="1"/>
    </location>
</feature>
<evidence type="ECO:0000256" key="1">
    <source>
        <dbReference type="ARBA" id="ARBA00022441"/>
    </source>
</evidence>
<name>A0ABN7P850_TIMPD</name>
<accession>A0ABN7P850</accession>
<dbReference type="InterPro" id="IPR006652">
    <property type="entry name" value="Kelch_1"/>
</dbReference>
<sequence length="185" mass="20318">VHCAGVLKVGGYDGASRQCLSSVESYNPETDTWCSISEMSARRSGAGVGVLEGTLYAVGGHDGPLVRKSVESYNPDSKSWNPVADMSFCRRNAELQEGSACGLADMKGVVLLFAVGPPQSLHKEKYNYSYMLALMYTLKRDFELANHHAAQDLTLFLENWSHLSPLEDKLRTASMLDLQRAADMH</sequence>
<gene>
    <name evidence="3" type="ORF">TPAB3V08_LOCUS10942</name>
</gene>
<feature type="non-terminal residue" evidence="3">
    <location>
        <position position="185"/>
    </location>
</feature>
<protein>
    <submittedName>
        <fullName evidence="3">Uncharacterized protein</fullName>
    </submittedName>
</protein>
<keyword evidence="1" id="KW-0880">Kelch repeat</keyword>
<evidence type="ECO:0000256" key="2">
    <source>
        <dbReference type="ARBA" id="ARBA00022737"/>
    </source>
</evidence>
<dbReference type="Proteomes" id="UP001153148">
    <property type="component" value="Unassembled WGS sequence"/>
</dbReference>